<evidence type="ECO:0000313" key="2">
    <source>
        <dbReference type="EMBL" id="RQT17083.1"/>
    </source>
</evidence>
<evidence type="ECO:0000313" key="4">
    <source>
        <dbReference type="Proteomes" id="UP000269271"/>
    </source>
</evidence>
<evidence type="ECO:0000313" key="3">
    <source>
        <dbReference type="EMBL" id="RQT23045.1"/>
    </source>
</evidence>
<gene>
    <name evidence="3" type="ORF">DF037_26325</name>
    <name evidence="2" type="ORF">DF051_12715</name>
</gene>
<reference evidence="4 5" key="1">
    <citation type="submission" date="2018-08" db="EMBL/GenBank/DDBJ databases">
        <title>Comparative analysis of Burkholderia isolates from Puerto Rico.</title>
        <authorList>
            <person name="Hall C."/>
            <person name="Sahl J."/>
            <person name="Wagner D."/>
        </authorList>
    </citation>
    <scope>NUCLEOTIDE SEQUENCE [LARGE SCALE GENOMIC DNA]</scope>
    <source>
        <strain evidence="3 4">Bp9001</strain>
        <strain evidence="2 5">Bp9025</strain>
    </source>
</reference>
<dbReference type="AlphaFoldDB" id="A0A3N8PPQ9"/>
<keyword evidence="1" id="KW-0732">Signal</keyword>
<evidence type="ECO:0000313" key="5">
    <source>
        <dbReference type="Proteomes" id="UP000277921"/>
    </source>
</evidence>
<sequence length="59" mass="6467">MRWRSRKSRAFRNACTVIVSSSLHASNRTCAAAHARLPLLRRTVTSLRAAFAALPSCPA</sequence>
<organism evidence="3 4">
    <name type="scientific">Burkholderia contaminans</name>
    <dbReference type="NCBI Taxonomy" id="488447"/>
    <lineage>
        <taxon>Bacteria</taxon>
        <taxon>Pseudomonadati</taxon>
        <taxon>Pseudomonadota</taxon>
        <taxon>Betaproteobacteria</taxon>
        <taxon>Burkholderiales</taxon>
        <taxon>Burkholderiaceae</taxon>
        <taxon>Burkholderia</taxon>
        <taxon>Burkholderia cepacia complex</taxon>
    </lineage>
</organism>
<feature type="chain" id="PRO_5036087191" evidence="1">
    <location>
        <begin position="26"/>
        <end position="59"/>
    </location>
</feature>
<proteinExistence type="predicted"/>
<comment type="caution">
    <text evidence="3">The sequence shown here is derived from an EMBL/GenBank/DDBJ whole genome shotgun (WGS) entry which is preliminary data.</text>
</comment>
<dbReference type="Proteomes" id="UP000277921">
    <property type="component" value="Unassembled WGS sequence"/>
</dbReference>
<evidence type="ECO:0000256" key="1">
    <source>
        <dbReference type="SAM" id="SignalP"/>
    </source>
</evidence>
<name>A0A3N8PPQ9_9BURK</name>
<dbReference type="EMBL" id="QTQV01000006">
    <property type="protein sequence ID" value="RQT17083.1"/>
    <property type="molecule type" value="Genomic_DNA"/>
</dbReference>
<protein>
    <submittedName>
        <fullName evidence="3">Uncharacterized protein</fullName>
    </submittedName>
</protein>
<dbReference type="Proteomes" id="UP000269271">
    <property type="component" value="Unassembled WGS sequence"/>
</dbReference>
<feature type="signal peptide" evidence="1">
    <location>
        <begin position="1"/>
        <end position="25"/>
    </location>
</feature>
<dbReference type="EMBL" id="QTQX01000019">
    <property type="protein sequence ID" value="RQT23045.1"/>
    <property type="molecule type" value="Genomic_DNA"/>
</dbReference>
<accession>A0A3N8PPQ9</accession>